<evidence type="ECO:0000256" key="1">
    <source>
        <dbReference type="ARBA" id="ARBA00022801"/>
    </source>
</evidence>
<proteinExistence type="predicted"/>
<keyword evidence="4" id="KW-1185">Reference proteome</keyword>
<sequence length="118" mass="13168">MAIFAYIIIILAATLSVVNAALVSGKWFDRIFVVFFENTNYTDAIASPYFKSLVEKNNSVLMSNYFGVAHPSQPNYIASIYGDTAGITDDELYDIDGINLVDLLEAKGVSWKGYFQQY</sequence>
<evidence type="ECO:0000313" key="3">
    <source>
        <dbReference type="EMBL" id="CAG8640858.1"/>
    </source>
</evidence>
<gene>
    <name evidence="3" type="ORF">POCULU_LOCUS9412</name>
</gene>
<protein>
    <submittedName>
        <fullName evidence="3">5506_t:CDS:1</fullName>
    </submittedName>
</protein>
<reference evidence="3" key="1">
    <citation type="submission" date="2021-06" db="EMBL/GenBank/DDBJ databases">
        <authorList>
            <person name="Kallberg Y."/>
            <person name="Tangrot J."/>
            <person name="Rosling A."/>
        </authorList>
    </citation>
    <scope>NUCLEOTIDE SEQUENCE</scope>
    <source>
        <strain evidence="3">IA702</strain>
    </source>
</reference>
<dbReference type="Pfam" id="PF04185">
    <property type="entry name" value="Phosphoesterase"/>
    <property type="match status" value="1"/>
</dbReference>
<name>A0A9N9H1Q8_9GLOM</name>
<organism evidence="3 4">
    <name type="scientific">Paraglomus occultum</name>
    <dbReference type="NCBI Taxonomy" id="144539"/>
    <lineage>
        <taxon>Eukaryota</taxon>
        <taxon>Fungi</taxon>
        <taxon>Fungi incertae sedis</taxon>
        <taxon>Mucoromycota</taxon>
        <taxon>Glomeromycotina</taxon>
        <taxon>Glomeromycetes</taxon>
        <taxon>Paraglomerales</taxon>
        <taxon>Paraglomeraceae</taxon>
        <taxon>Paraglomus</taxon>
    </lineage>
</organism>
<keyword evidence="2" id="KW-0732">Signal</keyword>
<evidence type="ECO:0000256" key="2">
    <source>
        <dbReference type="SAM" id="SignalP"/>
    </source>
</evidence>
<dbReference type="GO" id="GO:0009395">
    <property type="term" value="P:phospholipid catabolic process"/>
    <property type="evidence" value="ECO:0007669"/>
    <property type="project" value="TreeGrafter"/>
</dbReference>
<dbReference type="PANTHER" id="PTHR31956">
    <property type="entry name" value="NON-SPECIFIC PHOSPHOLIPASE C4-RELATED"/>
    <property type="match status" value="1"/>
</dbReference>
<dbReference type="PANTHER" id="PTHR31956:SF8">
    <property type="entry name" value="ACID PHOSPHATASE PHOA (AFU_ORTHOLOGUE AFUA_1G03570)"/>
    <property type="match status" value="1"/>
</dbReference>
<comment type="caution">
    <text evidence="3">The sequence shown here is derived from an EMBL/GenBank/DDBJ whole genome shotgun (WGS) entry which is preliminary data.</text>
</comment>
<dbReference type="AlphaFoldDB" id="A0A9N9H1Q8"/>
<keyword evidence="1" id="KW-0378">Hydrolase</keyword>
<dbReference type="Proteomes" id="UP000789572">
    <property type="component" value="Unassembled WGS sequence"/>
</dbReference>
<dbReference type="EMBL" id="CAJVPJ010003503">
    <property type="protein sequence ID" value="CAG8640858.1"/>
    <property type="molecule type" value="Genomic_DNA"/>
</dbReference>
<accession>A0A9N9H1Q8</accession>
<dbReference type="GO" id="GO:0016788">
    <property type="term" value="F:hydrolase activity, acting on ester bonds"/>
    <property type="evidence" value="ECO:0007669"/>
    <property type="project" value="InterPro"/>
</dbReference>
<dbReference type="InterPro" id="IPR007312">
    <property type="entry name" value="Phosphoesterase"/>
</dbReference>
<evidence type="ECO:0000313" key="4">
    <source>
        <dbReference type="Proteomes" id="UP000789572"/>
    </source>
</evidence>
<feature type="non-terminal residue" evidence="3">
    <location>
        <position position="118"/>
    </location>
</feature>
<feature type="signal peptide" evidence="2">
    <location>
        <begin position="1"/>
        <end position="20"/>
    </location>
</feature>
<feature type="chain" id="PRO_5040267444" evidence="2">
    <location>
        <begin position="21"/>
        <end position="118"/>
    </location>
</feature>
<dbReference type="OrthoDB" id="5135119at2759"/>